<evidence type="ECO:0008006" key="12">
    <source>
        <dbReference type="Google" id="ProtNLM"/>
    </source>
</evidence>
<dbReference type="InterPro" id="IPR044739">
    <property type="entry name" value="NRT1/PTR"/>
</dbReference>
<evidence type="ECO:0000256" key="2">
    <source>
        <dbReference type="ARBA" id="ARBA00005982"/>
    </source>
</evidence>
<feature type="transmembrane region" description="Helical" evidence="9">
    <location>
        <begin position="511"/>
        <end position="532"/>
    </location>
</feature>
<dbReference type="Gene3D" id="1.20.1250.20">
    <property type="entry name" value="MFS general substrate transporter like domains"/>
    <property type="match status" value="1"/>
</dbReference>
<feature type="transmembrane region" description="Helical" evidence="9">
    <location>
        <begin position="390"/>
        <end position="410"/>
    </location>
</feature>
<dbReference type="InterPro" id="IPR036259">
    <property type="entry name" value="MFS_trans_sf"/>
</dbReference>
<evidence type="ECO:0000256" key="1">
    <source>
        <dbReference type="ARBA" id="ARBA00004141"/>
    </source>
</evidence>
<feature type="transmembrane region" description="Helical" evidence="9">
    <location>
        <begin position="431"/>
        <end position="448"/>
    </location>
</feature>
<keyword evidence="3" id="KW-0813">Transport</keyword>
<feature type="transmembrane region" description="Helical" evidence="9">
    <location>
        <begin position="352"/>
        <end position="370"/>
    </location>
</feature>
<feature type="transmembrane region" description="Helical" evidence="9">
    <location>
        <begin position="480"/>
        <end position="499"/>
    </location>
</feature>
<dbReference type="OrthoDB" id="8904098at2759"/>
<keyword evidence="6 9" id="KW-1133">Transmembrane helix</keyword>
<dbReference type="PANTHER" id="PTHR11654">
    <property type="entry name" value="OLIGOPEPTIDE TRANSPORTER-RELATED"/>
    <property type="match status" value="1"/>
</dbReference>
<keyword evidence="7 9" id="KW-0472">Membrane</keyword>
<gene>
    <name evidence="10" type="ORF">CEURO_LOCUS7362</name>
</gene>
<protein>
    <recommendedName>
        <fullName evidence="12">Protein NRT1/ PTR FAMILY 5.10-like</fullName>
    </recommendedName>
</protein>
<evidence type="ECO:0000313" key="10">
    <source>
        <dbReference type="EMBL" id="CAH9080208.1"/>
    </source>
</evidence>
<proteinExistence type="inferred from homology"/>
<keyword evidence="5 9" id="KW-0812">Transmembrane</keyword>
<organism evidence="10 11">
    <name type="scientific">Cuscuta europaea</name>
    <name type="common">European dodder</name>
    <dbReference type="NCBI Taxonomy" id="41803"/>
    <lineage>
        <taxon>Eukaryota</taxon>
        <taxon>Viridiplantae</taxon>
        <taxon>Streptophyta</taxon>
        <taxon>Embryophyta</taxon>
        <taxon>Tracheophyta</taxon>
        <taxon>Spermatophyta</taxon>
        <taxon>Magnoliopsida</taxon>
        <taxon>eudicotyledons</taxon>
        <taxon>Gunneridae</taxon>
        <taxon>Pentapetalae</taxon>
        <taxon>asterids</taxon>
        <taxon>lamiids</taxon>
        <taxon>Solanales</taxon>
        <taxon>Convolvulaceae</taxon>
        <taxon>Cuscuteae</taxon>
        <taxon>Cuscuta</taxon>
        <taxon>Cuscuta subgen. Cuscuta</taxon>
    </lineage>
</organism>
<accession>A0A9P0YX10</accession>
<dbReference type="GO" id="GO:0009705">
    <property type="term" value="C:plant-type vacuole membrane"/>
    <property type="evidence" value="ECO:0007669"/>
    <property type="project" value="UniProtKB-ARBA"/>
</dbReference>
<sequence>MAARGGPILPDAEIPLLPEEEAVDGCVDFKGRPAFRSRTGRWRSASFIIGVEVAERFAYYGISSNLISYLTGPLGQSTATAAANVNAWSGTASLLPLFGAFIADSFLGRYRTIVISSLLYTLHSLLLEHTLKLQGLGFLTVSATLPFWSTDCQEATKSGACSPPMFEIVFFFFSLYLVALAQGGHKPCVQAFGADQFDTQDPKECKAKSSFFNWWYFGMCFGVMVTLWILNYIQDNLSWGLGFGIPCIMMGLALVIFLLGTVTYRFRQGSDDKNPILRIGRVFVIAFRNRKTNFTSISLEQDAQGILPSETSQQFRFLNKATLAPDGSKQDGKVCSISEVDEAKVILRLAPIWVTCLVYAIVFSQSSTLFTKQGATMNRSIGSNLKVPAATLQTFVSLSVVIFIPIYDCLFVPITRAVTGRPSGITMLQRIGMGLLLSVLSMMVAAIVEKKRLQTASDFGLIDRPEATVPMSVWWLIPQYVLFGISDVFTMVGLQEFFYDQVPKELKSTGLALYLSIFGIGSFLSSFLISIVEQTTAGKDDDGGWFSDNLNRAHLDYFYWLLAVLSAFSLLGYLYVSRSYIYYKASVV</sequence>
<keyword evidence="11" id="KW-1185">Reference proteome</keyword>
<dbReference type="AlphaFoldDB" id="A0A9P0YX10"/>
<dbReference type="GO" id="GO:0071916">
    <property type="term" value="F:dipeptide transmembrane transporter activity"/>
    <property type="evidence" value="ECO:0007669"/>
    <property type="project" value="InterPro"/>
</dbReference>
<evidence type="ECO:0000256" key="7">
    <source>
        <dbReference type="ARBA" id="ARBA00023136"/>
    </source>
</evidence>
<name>A0A9P0YX10_CUSEU</name>
<evidence type="ECO:0000256" key="4">
    <source>
        <dbReference type="ARBA" id="ARBA00022553"/>
    </source>
</evidence>
<evidence type="ECO:0000256" key="3">
    <source>
        <dbReference type="ARBA" id="ARBA00022448"/>
    </source>
</evidence>
<dbReference type="EMBL" id="CAMAPE010000013">
    <property type="protein sequence ID" value="CAH9080208.1"/>
    <property type="molecule type" value="Genomic_DNA"/>
</dbReference>
<comment type="subcellular location">
    <subcellularLocation>
        <location evidence="1">Membrane</location>
        <topology evidence="1">Multi-pass membrane protein</topology>
    </subcellularLocation>
</comment>
<dbReference type="GO" id="GO:0080054">
    <property type="term" value="F:low-affinity nitrate transmembrane transporter activity"/>
    <property type="evidence" value="ECO:0007669"/>
    <property type="project" value="UniProtKB-ARBA"/>
</dbReference>
<evidence type="ECO:0000256" key="8">
    <source>
        <dbReference type="ARBA" id="ARBA00044504"/>
    </source>
</evidence>
<feature type="transmembrane region" description="Helical" evidence="9">
    <location>
        <begin position="239"/>
        <end position="264"/>
    </location>
</feature>
<reference evidence="10" key="1">
    <citation type="submission" date="2022-07" db="EMBL/GenBank/DDBJ databases">
        <authorList>
            <person name="Macas J."/>
            <person name="Novak P."/>
            <person name="Neumann P."/>
        </authorList>
    </citation>
    <scope>NUCLEOTIDE SEQUENCE</scope>
</reference>
<dbReference type="GO" id="GO:0042937">
    <property type="term" value="F:tripeptide transmembrane transporter activity"/>
    <property type="evidence" value="ECO:0007669"/>
    <property type="project" value="InterPro"/>
</dbReference>
<dbReference type="CDD" id="cd17417">
    <property type="entry name" value="MFS_NPF5"/>
    <property type="match status" value="1"/>
</dbReference>
<dbReference type="Proteomes" id="UP001152484">
    <property type="component" value="Unassembled WGS sequence"/>
</dbReference>
<feature type="transmembrane region" description="Helical" evidence="9">
    <location>
        <begin position="214"/>
        <end position="233"/>
    </location>
</feature>
<comment type="similarity">
    <text evidence="8">Belongs to the major facilitator superfamily. Phosphate:H(+) symporter (TC 2.A.1.9) family.</text>
</comment>
<evidence type="ECO:0000256" key="5">
    <source>
        <dbReference type="ARBA" id="ARBA00022692"/>
    </source>
</evidence>
<dbReference type="SUPFAM" id="SSF103473">
    <property type="entry name" value="MFS general substrate transporter"/>
    <property type="match status" value="1"/>
</dbReference>
<comment type="similarity">
    <text evidence="2">Belongs to the major facilitator superfamily. Proton-dependent oligopeptide transporter (POT/PTR) (TC 2.A.17) family.</text>
</comment>
<evidence type="ECO:0000256" key="6">
    <source>
        <dbReference type="ARBA" id="ARBA00022989"/>
    </source>
</evidence>
<evidence type="ECO:0000256" key="9">
    <source>
        <dbReference type="SAM" id="Phobius"/>
    </source>
</evidence>
<feature type="transmembrane region" description="Helical" evidence="9">
    <location>
        <begin position="557"/>
        <end position="576"/>
    </location>
</feature>
<comment type="caution">
    <text evidence="10">The sequence shown here is derived from an EMBL/GenBank/DDBJ whole genome shotgun (WGS) entry which is preliminary data.</text>
</comment>
<dbReference type="FunFam" id="1.20.1250.20:FF:000147">
    <property type="entry name" value="Protein NRT1/ PTR family 5.10"/>
    <property type="match status" value="1"/>
</dbReference>
<dbReference type="Pfam" id="PF00854">
    <property type="entry name" value="PTR2"/>
    <property type="match status" value="1"/>
</dbReference>
<dbReference type="InterPro" id="IPR000109">
    <property type="entry name" value="POT_fam"/>
</dbReference>
<evidence type="ECO:0000313" key="11">
    <source>
        <dbReference type="Proteomes" id="UP001152484"/>
    </source>
</evidence>
<keyword evidence="4" id="KW-0597">Phosphoprotein</keyword>